<gene>
    <name evidence="2" type="ORF">FSO04_43855</name>
</gene>
<dbReference type="EMBL" id="VOSW01000181">
    <property type="protein sequence ID" value="KAE8753670.1"/>
    <property type="molecule type" value="Genomic_DNA"/>
</dbReference>
<proteinExistence type="predicted"/>
<name>A0A6N6W294_9BURK</name>
<sequence length="75" mass="8344">MKRIYLMLPIHYAGRRSPTHARAQFGNHTKLAEAMEFLLGLAIGTSLGASLGVFVVAWLWACKDEGSRHDYAKPD</sequence>
<accession>A0A6N6W294</accession>
<protein>
    <submittedName>
        <fullName evidence="2">Uncharacterized protein</fullName>
    </submittedName>
</protein>
<dbReference type="OrthoDB" id="9947855at2"/>
<keyword evidence="1" id="KW-0812">Transmembrane</keyword>
<evidence type="ECO:0000313" key="2">
    <source>
        <dbReference type="EMBL" id="KAE8753670.1"/>
    </source>
</evidence>
<dbReference type="RefSeq" id="WP_154567571.1">
    <property type="nucleotide sequence ID" value="NZ_VOSW01000181.1"/>
</dbReference>
<organism evidence="2 3">
    <name type="scientific">Paraburkholderia madseniana</name>
    <dbReference type="NCBI Taxonomy" id="2599607"/>
    <lineage>
        <taxon>Bacteria</taxon>
        <taxon>Pseudomonadati</taxon>
        <taxon>Pseudomonadota</taxon>
        <taxon>Betaproteobacteria</taxon>
        <taxon>Burkholderiales</taxon>
        <taxon>Burkholderiaceae</taxon>
        <taxon>Paraburkholderia</taxon>
    </lineage>
</organism>
<keyword evidence="1" id="KW-0472">Membrane</keyword>
<feature type="transmembrane region" description="Helical" evidence="1">
    <location>
        <begin position="37"/>
        <end position="61"/>
    </location>
</feature>
<evidence type="ECO:0000313" key="3">
    <source>
        <dbReference type="Proteomes" id="UP000463700"/>
    </source>
</evidence>
<dbReference type="Proteomes" id="UP000463700">
    <property type="component" value="Unassembled WGS sequence"/>
</dbReference>
<keyword evidence="1" id="KW-1133">Transmembrane helix</keyword>
<evidence type="ECO:0000256" key="1">
    <source>
        <dbReference type="SAM" id="Phobius"/>
    </source>
</evidence>
<dbReference type="AlphaFoldDB" id="A0A6N6W294"/>
<reference evidence="2 3" key="1">
    <citation type="journal article" date="2020" name="Int. J. Syst. Evol. Microbiol.">
        <title>Paraburkholderia madseniana sp. nov., a phenolic acid-degrading bacterium isolated from acidic forest soil.</title>
        <authorList>
            <person name="Wilhelm R.C."/>
            <person name="Murphy S.J.L."/>
            <person name="Feriancek N.M."/>
            <person name="Karasz D.C."/>
            <person name="DeRito C.M."/>
            <person name="Newman J.D."/>
            <person name="Buckley D.H."/>
        </authorList>
    </citation>
    <scope>NUCLEOTIDE SEQUENCE [LARGE SCALE GENOMIC DNA]</scope>
    <source>
        <strain evidence="2 3">RP11</strain>
    </source>
</reference>
<comment type="caution">
    <text evidence="2">The sequence shown here is derived from an EMBL/GenBank/DDBJ whole genome shotgun (WGS) entry which is preliminary data.</text>
</comment>